<dbReference type="Proteomes" id="UP001284601">
    <property type="component" value="Unassembled WGS sequence"/>
</dbReference>
<proteinExistence type="inferred from homology"/>
<dbReference type="Gene3D" id="1.20.1260.10">
    <property type="match status" value="1"/>
</dbReference>
<keyword evidence="5" id="KW-1185">Reference proteome</keyword>
<reference evidence="4 5" key="2">
    <citation type="submission" date="2023-10" db="EMBL/GenBank/DDBJ databases">
        <authorList>
            <person name="Han X.F."/>
        </authorList>
    </citation>
    <scope>NUCLEOTIDE SEQUENCE [LARGE SCALE GENOMIC DNA]</scope>
    <source>
        <strain evidence="4 5">KCTC 39840</strain>
    </source>
</reference>
<dbReference type="InterPro" id="IPR002177">
    <property type="entry name" value="DPS_DNA-bd"/>
</dbReference>
<dbReference type="SUPFAM" id="SSF47240">
    <property type="entry name" value="Ferritin-like"/>
    <property type="match status" value="1"/>
</dbReference>
<dbReference type="InterPro" id="IPR012347">
    <property type="entry name" value="Ferritin-like"/>
</dbReference>
<dbReference type="EMBL" id="JAWSTH010000137">
    <property type="protein sequence ID" value="MDW5598380.1"/>
    <property type="molecule type" value="Genomic_DNA"/>
</dbReference>
<dbReference type="InterPro" id="IPR023188">
    <property type="entry name" value="DPS_DNA-bd_CS"/>
</dbReference>
<reference evidence="5" key="1">
    <citation type="submission" date="2023-07" db="EMBL/GenBank/DDBJ databases">
        <title>Conexibacter stalactiti sp. nov., isolated from stalactites in a lava cave and emended description of the genus Conexibacter.</title>
        <authorList>
            <person name="Lee S.D."/>
        </authorList>
    </citation>
    <scope>NUCLEOTIDE SEQUENCE [LARGE SCALE GENOMIC DNA]</scope>
    <source>
        <strain evidence="5">KCTC 39840</strain>
    </source>
</reference>
<sequence length="162" mass="17788">MTTHTLSSDHHPTLRHAEREAIGAELQGILVVLTDLALIGKHAHWNVQGPEFRSLHLFLDEMIDAWREAADAVAERAVALGHAPDGRIATIAARTELPQLDAGPQLDRELVLALTRILTEAISAIRLRMDPLEAIDTVTADLLHGIVAKLEEQAWMIRVQAA</sequence>
<dbReference type="PROSITE" id="PS00818">
    <property type="entry name" value="DPS_1"/>
    <property type="match status" value="1"/>
</dbReference>
<accession>A0ABU4HYT9</accession>
<dbReference type="InterPro" id="IPR009078">
    <property type="entry name" value="Ferritin-like_SF"/>
</dbReference>
<organism evidence="4 5">
    <name type="scientific">Conexibacter stalactiti</name>
    <dbReference type="NCBI Taxonomy" id="1940611"/>
    <lineage>
        <taxon>Bacteria</taxon>
        <taxon>Bacillati</taxon>
        <taxon>Actinomycetota</taxon>
        <taxon>Thermoleophilia</taxon>
        <taxon>Solirubrobacterales</taxon>
        <taxon>Conexibacteraceae</taxon>
        <taxon>Conexibacter</taxon>
    </lineage>
</organism>
<gene>
    <name evidence="4" type="ORF">R7226_28735</name>
</gene>
<name>A0ABU4HYT9_9ACTN</name>
<dbReference type="CDD" id="cd01043">
    <property type="entry name" value="DPS"/>
    <property type="match status" value="1"/>
</dbReference>
<protein>
    <submittedName>
        <fullName evidence="4">DNA starvation/stationary phase protection protein</fullName>
    </submittedName>
</protein>
<evidence type="ECO:0000313" key="5">
    <source>
        <dbReference type="Proteomes" id="UP001284601"/>
    </source>
</evidence>
<dbReference type="PIRSF" id="PIRSF005900">
    <property type="entry name" value="Dps"/>
    <property type="match status" value="1"/>
</dbReference>
<dbReference type="PANTHER" id="PTHR42932">
    <property type="entry name" value="GENERAL STRESS PROTEIN 20U"/>
    <property type="match status" value="1"/>
</dbReference>
<feature type="domain" description="Ferritin/DPS" evidence="3">
    <location>
        <begin position="26"/>
        <end position="158"/>
    </location>
</feature>
<comment type="similarity">
    <text evidence="1 2">Belongs to the Dps family.</text>
</comment>
<comment type="caution">
    <text evidence="4">The sequence shown here is derived from an EMBL/GenBank/DDBJ whole genome shotgun (WGS) entry which is preliminary data.</text>
</comment>
<dbReference type="PANTHER" id="PTHR42932:SF2">
    <property type="entry name" value="DNA PROTECTION DURING STARVATION PROTEIN 1"/>
    <property type="match status" value="1"/>
</dbReference>
<evidence type="ECO:0000256" key="2">
    <source>
        <dbReference type="RuleBase" id="RU003875"/>
    </source>
</evidence>
<dbReference type="PRINTS" id="PR01346">
    <property type="entry name" value="HELNAPAPROT"/>
</dbReference>
<evidence type="ECO:0000256" key="1">
    <source>
        <dbReference type="ARBA" id="ARBA00009497"/>
    </source>
</evidence>
<dbReference type="InterPro" id="IPR008331">
    <property type="entry name" value="Ferritin_DPS_dom"/>
</dbReference>
<evidence type="ECO:0000259" key="3">
    <source>
        <dbReference type="Pfam" id="PF00210"/>
    </source>
</evidence>
<evidence type="ECO:0000313" key="4">
    <source>
        <dbReference type="EMBL" id="MDW5598380.1"/>
    </source>
</evidence>
<dbReference type="RefSeq" id="WP_318600907.1">
    <property type="nucleotide sequence ID" value="NZ_JAWSTH010000137.1"/>
</dbReference>
<dbReference type="Pfam" id="PF00210">
    <property type="entry name" value="Ferritin"/>
    <property type="match status" value="1"/>
</dbReference>